<dbReference type="InterPro" id="IPR048354">
    <property type="entry name" value="TOD1_MUCI70_glycTrfase_dom"/>
</dbReference>
<proteinExistence type="predicted"/>
<organism evidence="2 3">
    <name type="scientific">Cuscuta europaea</name>
    <name type="common">European dodder</name>
    <dbReference type="NCBI Taxonomy" id="41803"/>
    <lineage>
        <taxon>Eukaryota</taxon>
        <taxon>Viridiplantae</taxon>
        <taxon>Streptophyta</taxon>
        <taxon>Embryophyta</taxon>
        <taxon>Tracheophyta</taxon>
        <taxon>Spermatophyta</taxon>
        <taxon>Magnoliopsida</taxon>
        <taxon>eudicotyledons</taxon>
        <taxon>Gunneridae</taxon>
        <taxon>Pentapetalae</taxon>
        <taxon>asterids</taxon>
        <taxon>lamiids</taxon>
        <taxon>Solanales</taxon>
        <taxon>Convolvulaceae</taxon>
        <taxon>Cuscuteae</taxon>
        <taxon>Cuscuta</taxon>
        <taxon>Cuscuta subgen. Cuscuta</taxon>
    </lineage>
</organism>
<dbReference type="OrthoDB" id="1905162at2759"/>
<dbReference type="AlphaFoldDB" id="A0A9P0ZY22"/>
<gene>
    <name evidence="2" type="ORF">CEURO_LOCUS22282</name>
</gene>
<evidence type="ECO:0000259" key="1">
    <source>
        <dbReference type="Pfam" id="PF04765"/>
    </source>
</evidence>
<evidence type="ECO:0000313" key="2">
    <source>
        <dbReference type="EMBL" id="CAH9119352.1"/>
    </source>
</evidence>
<comment type="caution">
    <text evidence="2">The sequence shown here is derived from an EMBL/GenBank/DDBJ whole genome shotgun (WGS) entry which is preliminary data.</text>
</comment>
<dbReference type="Pfam" id="PF04765">
    <property type="entry name" value="TOD1_MUCI70"/>
    <property type="match status" value="1"/>
</dbReference>
<feature type="domain" description="TOD1/MUCI70 glycosyltransferase-like" evidence="1">
    <location>
        <begin position="2"/>
        <end position="260"/>
    </location>
</feature>
<protein>
    <recommendedName>
        <fullName evidence="1">TOD1/MUCI70 glycosyltransferase-like domain-containing protein</fullName>
    </recommendedName>
</protein>
<keyword evidence="3" id="KW-1185">Reference proteome</keyword>
<dbReference type="InterPro" id="IPR006852">
    <property type="entry name" value="TOD1_MUCI70"/>
</dbReference>
<dbReference type="Proteomes" id="UP001152484">
    <property type="component" value="Unassembled WGS sequence"/>
</dbReference>
<sequence length="298" mass="34222">MAMDRCNGVVVVSAIFNDHDKIRQPKGIGSDTLSLVCFFMFVDEVTLSGLENYNLIASRKSKEISVGVWRVVKVATCGDNKLYEDATMNGVIPKYLVHRLFPNTKFSIWVDAKVQLVIDPLLLIHSLLVVVNNKEGVDMAISRHPIYVHTMEEAMATARWRKWRDVGSLRMQMDAYCEYGLQPWSSNKPYPSDVPDSAMIIRKHSEASNLFSCLLFNELEAFNPRDQLAFAYVRDLMKPKLRINMFEIEVFEQVAVEYRHNLKRDNGARQVEEGPLIKMEGDTKCDKYLKQMWGESND</sequence>
<dbReference type="PANTHER" id="PTHR12956">
    <property type="entry name" value="ALKALINE CERAMIDASE-RELATED"/>
    <property type="match status" value="1"/>
</dbReference>
<dbReference type="PANTHER" id="PTHR12956:SF13">
    <property type="entry name" value="ALKALINE CERAMIDASE TOD1"/>
    <property type="match status" value="1"/>
</dbReference>
<evidence type="ECO:0000313" key="3">
    <source>
        <dbReference type="Proteomes" id="UP001152484"/>
    </source>
</evidence>
<name>A0A9P0ZY22_CUSEU</name>
<dbReference type="EMBL" id="CAMAPE010000079">
    <property type="protein sequence ID" value="CAH9119352.1"/>
    <property type="molecule type" value="Genomic_DNA"/>
</dbReference>
<reference evidence="2" key="1">
    <citation type="submission" date="2022-07" db="EMBL/GenBank/DDBJ databases">
        <authorList>
            <person name="Macas J."/>
            <person name="Novak P."/>
            <person name="Neumann P."/>
        </authorList>
    </citation>
    <scope>NUCLEOTIDE SEQUENCE</scope>
</reference>
<accession>A0A9P0ZY22</accession>